<proteinExistence type="predicted"/>
<dbReference type="EMBL" id="JAPNOA010000039">
    <property type="protein sequence ID" value="MCY0966165.1"/>
    <property type="molecule type" value="Genomic_DNA"/>
</dbReference>
<comment type="caution">
    <text evidence="1">The sequence shown here is derived from an EMBL/GenBank/DDBJ whole genome shotgun (WGS) entry which is preliminary data.</text>
</comment>
<protein>
    <submittedName>
        <fullName evidence="1">Uncharacterized protein</fullName>
    </submittedName>
</protein>
<dbReference type="Proteomes" id="UP001150830">
    <property type="component" value="Unassembled WGS sequence"/>
</dbReference>
<evidence type="ECO:0000313" key="2">
    <source>
        <dbReference type="Proteomes" id="UP001150830"/>
    </source>
</evidence>
<name>A0A9X3EF96_9GAMM</name>
<gene>
    <name evidence="1" type="ORF">OUO13_13305</name>
</gene>
<organism evidence="1 2">
    <name type="scientific">Parathalassolituus penaei</name>
    <dbReference type="NCBI Taxonomy" id="2997323"/>
    <lineage>
        <taxon>Bacteria</taxon>
        <taxon>Pseudomonadati</taxon>
        <taxon>Pseudomonadota</taxon>
        <taxon>Gammaproteobacteria</taxon>
        <taxon>Oceanospirillales</taxon>
        <taxon>Oceanospirillaceae</taxon>
        <taxon>Parathalassolituus</taxon>
    </lineage>
</organism>
<accession>A0A9X3EF96</accession>
<evidence type="ECO:0000313" key="1">
    <source>
        <dbReference type="EMBL" id="MCY0966165.1"/>
    </source>
</evidence>
<dbReference type="RefSeq" id="WP_283174376.1">
    <property type="nucleotide sequence ID" value="NZ_JAPNOA010000039.1"/>
</dbReference>
<dbReference type="AlphaFoldDB" id="A0A9X3EF96"/>
<reference evidence="1" key="1">
    <citation type="submission" date="2022-11" db="EMBL/GenBank/DDBJ databases">
        <title>Parathalassolutuus dongxingensis gen. nov., sp. nov., a novel member of family Oceanospirillaceae isolated from a coastal shrimp pond in Guangxi, China.</title>
        <authorList>
            <person name="Chen H."/>
        </authorList>
    </citation>
    <scope>NUCLEOTIDE SEQUENCE</scope>
    <source>
        <strain evidence="1">G-43</strain>
    </source>
</reference>
<keyword evidence="2" id="KW-1185">Reference proteome</keyword>
<sequence length="88" mass="9807">MNTPINPASLKPGTWLIRDAGTDHETRVQFVSRERTGKRKPAVSRLFSAEWVMPGFDGNAIAYDEDLIGFYQVETDVNGQPRQQAGAQ</sequence>